<proteinExistence type="predicted"/>
<dbReference type="AlphaFoldDB" id="A0A8S1U4K0"/>
<organism evidence="1 2">
    <name type="scientific">Paramecium octaurelia</name>
    <dbReference type="NCBI Taxonomy" id="43137"/>
    <lineage>
        <taxon>Eukaryota</taxon>
        <taxon>Sar</taxon>
        <taxon>Alveolata</taxon>
        <taxon>Ciliophora</taxon>
        <taxon>Intramacronucleata</taxon>
        <taxon>Oligohymenophorea</taxon>
        <taxon>Peniculida</taxon>
        <taxon>Parameciidae</taxon>
        <taxon>Paramecium</taxon>
    </lineage>
</organism>
<protein>
    <recommendedName>
        <fullName evidence="3">VWFA domain-containing protein</fullName>
    </recommendedName>
</protein>
<keyword evidence="2" id="KW-1185">Reference proteome</keyword>
<name>A0A8S1U4K0_PAROT</name>
<dbReference type="OMA" id="MENADTC"/>
<reference evidence="1" key="1">
    <citation type="submission" date="2021-01" db="EMBL/GenBank/DDBJ databases">
        <authorList>
            <consortium name="Genoscope - CEA"/>
            <person name="William W."/>
        </authorList>
    </citation>
    <scope>NUCLEOTIDE SEQUENCE</scope>
</reference>
<evidence type="ECO:0000313" key="2">
    <source>
        <dbReference type="Proteomes" id="UP000683925"/>
    </source>
</evidence>
<evidence type="ECO:0008006" key="3">
    <source>
        <dbReference type="Google" id="ProtNLM"/>
    </source>
</evidence>
<sequence length="810" mass="94231">MFQEVQLNYFKVPSSKVEETQLLAVLDCSGSMYNYWQYVAKYYNEIRRKVKLHCAITFDTRVKTIPQAELGSNINTYGGGGTNITIAFEELNKLLYSLKQKQNVTVLFVSDGQGDFSKEFINKTRPAIDNLNFICIGVGKGFPTFISMDLREMYHNGDRSIPPLFLVDIQDGDLPLDQRFQIEMLSAAEYMKHQKQIKISPCYQFPWDQLTDKVWPDSWVSFYSDELETENGILQKIEIKGEDIGLIAGYWLQNLQLLSLKKKVAQEAQAALQELNKFVSGKKLTFLERVQEQKSALNQVIQEFKFLASAQTLQELDEATAAQRLKIGTQIGKYHRKALKFAGVSVEAFQTYKSEFIDMIQKTKFVNHNFPTSLLSLQNQVDILTDPELIEGIKTCETQYHLVSSLPIIGYALYVKRSDQSRINPYTVEILNIAKINKYIDSLAIIDSANHEIEFNIGDNEKEKFNCLVPLYQHEVLIPFLRSSVFHIQMTFVLMENADTCFENAYAALLGNTLLYMICQDDNQWKFEMIELINSSFMLAYAESGKVKYHMDHLLSDPIGTMADENLSSKTQCEDLSKTILMINQIKNNYKQDQFKVIIQRLVIEAISRTTKAHKLFKRAIEIDLQLENETVNNIKSSFTEEELQNINDYESLKQQIEVKITNLQIDFNTLISKMEFNKPLFINVINEQKFNIKTLQSVYRYFLNEELPEELYIIAVYHSRIEKSYDRAKKDVEWNVNKIFNELLVQDQIKEKQYQINQAVFDLLRAKCHSLQKVKKNKNYNGQKMPRVERRRIRKQKLRDQKLQLQQQP</sequence>
<evidence type="ECO:0000313" key="1">
    <source>
        <dbReference type="EMBL" id="CAD8160045.1"/>
    </source>
</evidence>
<comment type="caution">
    <text evidence="1">The sequence shown here is derived from an EMBL/GenBank/DDBJ whole genome shotgun (WGS) entry which is preliminary data.</text>
</comment>
<accession>A0A8S1U4K0</accession>
<dbReference type="Pfam" id="PF05762">
    <property type="entry name" value="VWA_CoxE"/>
    <property type="match status" value="1"/>
</dbReference>
<dbReference type="EMBL" id="CAJJDP010000037">
    <property type="protein sequence ID" value="CAD8160045.1"/>
    <property type="molecule type" value="Genomic_DNA"/>
</dbReference>
<dbReference type="OrthoDB" id="295145at2759"/>
<dbReference type="CDD" id="cd00198">
    <property type="entry name" value="vWFA"/>
    <property type="match status" value="1"/>
</dbReference>
<dbReference type="InterPro" id="IPR008912">
    <property type="entry name" value="Uncharacterised_CoxE"/>
</dbReference>
<gene>
    <name evidence="1" type="ORF">POCTA_138.1.T0370309</name>
</gene>
<dbReference type="Proteomes" id="UP000683925">
    <property type="component" value="Unassembled WGS sequence"/>
</dbReference>